<dbReference type="PROSITE" id="PS50404">
    <property type="entry name" value="GST_NTER"/>
    <property type="match status" value="1"/>
</dbReference>
<dbReference type="Proteomes" id="UP000316199">
    <property type="component" value="Unassembled WGS sequence"/>
</dbReference>
<dbReference type="InterPro" id="IPR040079">
    <property type="entry name" value="Glutathione_S-Trfase"/>
</dbReference>
<dbReference type="InterPro" id="IPR004046">
    <property type="entry name" value="GST_C"/>
</dbReference>
<proteinExistence type="predicted"/>
<dbReference type="CDD" id="cd03051">
    <property type="entry name" value="GST_N_GTT2_like"/>
    <property type="match status" value="1"/>
</dbReference>
<keyword evidence="3" id="KW-0808">Transferase</keyword>
<dbReference type="SFLD" id="SFLDS00019">
    <property type="entry name" value="Glutathione_Transferase_(cytos"/>
    <property type="match status" value="1"/>
</dbReference>
<dbReference type="Pfam" id="PF00043">
    <property type="entry name" value="GST_C"/>
    <property type="match status" value="1"/>
</dbReference>
<evidence type="ECO:0000313" key="4">
    <source>
        <dbReference type="Proteomes" id="UP000316199"/>
    </source>
</evidence>
<dbReference type="EMBL" id="SHAG01000001">
    <property type="protein sequence ID" value="RZO77818.1"/>
    <property type="molecule type" value="Genomic_DNA"/>
</dbReference>
<comment type="caution">
    <text evidence="3">The sequence shown here is derived from an EMBL/GenBank/DDBJ whole genome shotgun (WGS) entry which is preliminary data.</text>
</comment>
<dbReference type="PROSITE" id="PS50405">
    <property type="entry name" value="GST_CTER"/>
    <property type="match status" value="1"/>
</dbReference>
<dbReference type="Gene3D" id="1.20.1050.10">
    <property type="match status" value="1"/>
</dbReference>
<gene>
    <name evidence="3" type="ORF">EVA68_00915</name>
</gene>
<dbReference type="InterPro" id="IPR036249">
    <property type="entry name" value="Thioredoxin-like_sf"/>
</dbReference>
<dbReference type="InterPro" id="IPR034345">
    <property type="entry name" value="Gtt2-like_N"/>
</dbReference>
<dbReference type="GO" id="GO:0016740">
    <property type="term" value="F:transferase activity"/>
    <property type="evidence" value="ECO:0007669"/>
    <property type="project" value="UniProtKB-KW"/>
</dbReference>
<dbReference type="PANTHER" id="PTHR44051:SF8">
    <property type="entry name" value="GLUTATHIONE S-TRANSFERASE GSTA"/>
    <property type="match status" value="1"/>
</dbReference>
<protein>
    <submittedName>
        <fullName evidence="3">Glutathione S-transferase family protein</fullName>
    </submittedName>
</protein>
<dbReference type="SUPFAM" id="SSF52833">
    <property type="entry name" value="Thioredoxin-like"/>
    <property type="match status" value="1"/>
</dbReference>
<dbReference type="Pfam" id="PF13409">
    <property type="entry name" value="GST_N_2"/>
    <property type="match status" value="1"/>
</dbReference>
<evidence type="ECO:0000259" key="1">
    <source>
        <dbReference type="PROSITE" id="PS50404"/>
    </source>
</evidence>
<dbReference type="PANTHER" id="PTHR44051">
    <property type="entry name" value="GLUTATHIONE S-TRANSFERASE-RELATED"/>
    <property type="match status" value="1"/>
</dbReference>
<reference evidence="3 4" key="1">
    <citation type="submission" date="2019-02" db="EMBL/GenBank/DDBJ databases">
        <title>Prokaryotic population dynamics and viral predation in marine succession experiment using metagenomics: the confinement effect.</title>
        <authorList>
            <person name="Haro-Moreno J.M."/>
            <person name="Rodriguez-Valera F."/>
            <person name="Lopez-Perez M."/>
        </authorList>
    </citation>
    <scope>NUCLEOTIDE SEQUENCE [LARGE SCALE GENOMIC DNA]</scope>
    <source>
        <strain evidence="3">MED-G157</strain>
    </source>
</reference>
<dbReference type="SUPFAM" id="SSF47616">
    <property type="entry name" value="GST C-terminal domain-like"/>
    <property type="match status" value="1"/>
</dbReference>
<dbReference type="AlphaFoldDB" id="A0A520S5S6"/>
<feature type="domain" description="GST N-terminal" evidence="1">
    <location>
        <begin position="1"/>
        <end position="81"/>
    </location>
</feature>
<dbReference type="SFLD" id="SFLDG00358">
    <property type="entry name" value="Main_(cytGST)"/>
    <property type="match status" value="1"/>
</dbReference>
<accession>A0A520S5S6</accession>
<dbReference type="InterPro" id="IPR004045">
    <property type="entry name" value="Glutathione_S-Trfase_N"/>
</dbReference>
<organism evidence="3 4">
    <name type="scientific">OM182 bacterium</name>
    <dbReference type="NCBI Taxonomy" id="2510334"/>
    <lineage>
        <taxon>Bacteria</taxon>
        <taxon>Pseudomonadati</taxon>
        <taxon>Pseudomonadota</taxon>
        <taxon>Gammaproteobacteria</taxon>
        <taxon>OMG group</taxon>
        <taxon>OM182 clade</taxon>
    </lineage>
</organism>
<feature type="domain" description="GST C-terminal" evidence="2">
    <location>
        <begin position="86"/>
        <end position="211"/>
    </location>
</feature>
<sequence length="211" mass="23537">MKLYDNQHAPNPRRARIFMAEKGISYDNIQVDIVAAENLSVDFLGVNPRGVLPTLVLDDGTILDESTAICRYFEEIKPEPVLMGTDPISKAKIESRQRHIEFDGLLRAQEVFRNSYRGFAKRGLGGNVGEVAAIPELAERGKLLLVQFYRDLNNYLARFEYAAGELFSIADITALCTIDFGSTAARLPIPDGLKDLKRWHSLVKARPSAKA</sequence>
<dbReference type="Gene3D" id="3.40.30.10">
    <property type="entry name" value="Glutaredoxin"/>
    <property type="match status" value="1"/>
</dbReference>
<name>A0A520S5S6_9GAMM</name>
<dbReference type="InterPro" id="IPR010987">
    <property type="entry name" value="Glutathione-S-Trfase_C-like"/>
</dbReference>
<evidence type="ECO:0000313" key="3">
    <source>
        <dbReference type="EMBL" id="RZO77818.1"/>
    </source>
</evidence>
<evidence type="ECO:0000259" key="2">
    <source>
        <dbReference type="PROSITE" id="PS50405"/>
    </source>
</evidence>
<dbReference type="InterPro" id="IPR036282">
    <property type="entry name" value="Glutathione-S-Trfase_C_sf"/>
</dbReference>